<accession>A0ABP0C043</accession>
<evidence type="ECO:0000313" key="6">
    <source>
        <dbReference type="EMBL" id="CAK7225372.1"/>
    </source>
</evidence>
<protein>
    <recommendedName>
        <fullName evidence="8">Rta1 domain protein</fullName>
    </recommendedName>
</protein>
<keyword evidence="7" id="KW-1185">Reference proteome</keyword>
<evidence type="ECO:0000256" key="5">
    <source>
        <dbReference type="SAM" id="Phobius"/>
    </source>
</evidence>
<dbReference type="Pfam" id="PF04479">
    <property type="entry name" value="RTA1"/>
    <property type="match status" value="1"/>
</dbReference>
<organism evidence="6 7">
    <name type="scientific">Sporothrix eucalyptigena</name>
    <dbReference type="NCBI Taxonomy" id="1812306"/>
    <lineage>
        <taxon>Eukaryota</taxon>
        <taxon>Fungi</taxon>
        <taxon>Dikarya</taxon>
        <taxon>Ascomycota</taxon>
        <taxon>Pezizomycotina</taxon>
        <taxon>Sordariomycetes</taxon>
        <taxon>Sordariomycetidae</taxon>
        <taxon>Ophiostomatales</taxon>
        <taxon>Ophiostomataceae</taxon>
        <taxon>Sporothrix</taxon>
    </lineage>
</organism>
<feature type="transmembrane region" description="Helical" evidence="5">
    <location>
        <begin position="49"/>
        <end position="69"/>
    </location>
</feature>
<evidence type="ECO:0000256" key="2">
    <source>
        <dbReference type="ARBA" id="ARBA00022692"/>
    </source>
</evidence>
<reference evidence="6 7" key="1">
    <citation type="submission" date="2024-01" db="EMBL/GenBank/DDBJ databases">
        <authorList>
            <person name="Allen C."/>
            <person name="Tagirdzhanova G."/>
        </authorList>
    </citation>
    <scope>NUCLEOTIDE SEQUENCE [LARGE SCALE GENOMIC DNA]</scope>
</reference>
<evidence type="ECO:0008006" key="8">
    <source>
        <dbReference type="Google" id="ProtNLM"/>
    </source>
</evidence>
<name>A0ABP0C043_9PEZI</name>
<dbReference type="PANTHER" id="PTHR31465">
    <property type="entry name" value="PROTEIN RTA1-RELATED"/>
    <property type="match status" value="1"/>
</dbReference>
<dbReference type="EMBL" id="CAWUHD010000059">
    <property type="protein sequence ID" value="CAK7225372.1"/>
    <property type="molecule type" value="Genomic_DNA"/>
</dbReference>
<proteinExistence type="predicted"/>
<evidence type="ECO:0000256" key="1">
    <source>
        <dbReference type="ARBA" id="ARBA00004141"/>
    </source>
</evidence>
<comment type="subcellular location">
    <subcellularLocation>
        <location evidence="1">Membrane</location>
        <topology evidence="1">Multi-pass membrane protein</topology>
    </subcellularLocation>
</comment>
<keyword evidence="3 5" id="KW-1133">Transmembrane helix</keyword>
<feature type="transmembrane region" description="Helical" evidence="5">
    <location>
        <begin position="97"/>
        <end position="117"/>
    </location>
</feature>
<sequence length="178" mass="20095">MMQKEALISPRWLTKIYVLIDIGCVVSQIIGAVLPASGDPSSIALSKKVLLGGLITQVVALSFFILTCWHAHEQIKRRPDYELPVDPSISWQNHFRALELVTAILILRSVVRAIEFLQGEDGFVASHEVFIYVFDALLVFLIMLVFLILHPGRLIRSARQQSKSRFEIENNILLESRG</sequence>
<feature type="transmembrane region" description="Helical" evidence="5">
    <location>
        <begin position="129"/>
        <end position="149"/>
    </location>
</feature>
<feature type="transmembrane region" description="Helical" evidence="5">
    <location>
        <begin position="12"/>
        <end position="37"/>
    </location>
</feature>
<dbReference type="InterPro" id="IPR007568">
    <property type="entry name" value="RTA1"/>
</dbReference>
<dbReference type="Proteomes" id="UP001642482">
    <property type="component" value="Unassembled WGS sequence"/>
</dbReference>
<keyword evidence="2 5" id="KW-0812">Transmembrane</keyword>
<evidence type="ECO:0000256" key="3">
    <source>
        <dbReference type="ARBA" id="ARBA00022989"/>
    </source>
</evidence>
<keyword evidence="4 5" id="KW-0472">Membrane</keyword>
<evidence type="ECO:0000256" key="4">
    <source>
        <dbReference type="ARBA" id="ARBA00023136"/>
    </source>
</evidence>
<evidence type="ECO:0000313" key="7">
    <source>
        <dbReference type="Proteomes" id="UP001642482"/>
    </source>
</evidence>
<comment type="caution">
    <text evidence="6">The sequence shown here is derived from an EMBL/GenBank/DDBJ whole genome shotgun (WGS) entry which is preliminary data.</text>
</comment>
<dbReference type="PANTHER" id="PTHR31465:SF17">
    <property type="entry name" value="DOMAIN PROTEIN, PUTATIVE (AFU_ORTHOLOGUE AFUA_5G09900)-RELATED"/>
    <property type="match status" value="1"/>
</dbReference>
<gene>
    <name evidence="6" type="ORF">SEUCBS140593_005882</name>
</gene>